<evidence type="ECO:0000259" key="2">
    <source>
        <dbReference type="Pfam" id="PF04909"/>
    </source>
</evidence>
<feature type="chain" id="PRO_5018531960" evidence="1">
    <location>
        <begin position="26"/>
        <end position="292"/>
    </location>
</feature>
<evidence type="ECO:0000256" key="1">
    <source>
        <dbReference type="SAM" id="SignalP"/>
    </source>
</evidence>
<sequence length="292" mass="31568">MQAAITPARRFVALCVLLATMPGHAAAAAPLPMIDAHAHYTAADADVLSPADILARLDAAGVRGVAISGTPAGLAQRLHRHAPQRVWPFLGVYTSDRDKATWMHDAGLPQRVRAELDTGRWTGLGELHLFAPDANSPVFAALVHLAAERGLVLMLHGDAEVVDRAFALAPRLRVLWAHLGTEPDPATVARTLARHVGRALWVDTSVRDDRIAPGGVLLPAWRALFERHPERFVVAVDAFSTQRWQRYGAVVDSIRTWVQALPPSLAQRLLHDNAAAMLGEPPTSAVPTGRPR</sequence>
<dbReference type="SUPFAM" id="SSF51556">
    <property type="entry name" value="Metallo-dependent hydrolases"/>
    <property type="match status" value="1"/>
</dbReference>
<dbReference type="RefSeq" id="WP_128201005.1">
    <property type="nucleotide sequence ID" value="NZ_SACT01000010.1"/>
</dbReference>
<proteinExistence type="predicted"/>
<organism evidence="3 4">
    <name type="scientific">Rubrivivax albus</name>
    <dbReference type="NCBI Taxonomy" id="2499835"/>
    <lineage>
        <taxon>Bacteria</taxon>
        <taxon>Pseudomonadati</taxon>
        <taxon>Pseudomonadota</taxon>
        <taxon>Betaproteobacteria</taxon>
        <taxon>Burkholderiales</taxon>
        <taxon>Sphaerotilaceae</taxon>
        <taxon>Rubrivivax</taxon>
    </lineage>
</organism>
<name>A0A3S2WQW3_9BURK</name>
<dbReference type="Proteomes" id="UP000288178">
    <property type="component" value="Unassembled WGS sequence"/>
</dbReference>
<dbReference type="OrthoDB" id="3982782at2"/>
<dbReference type="InterPro" id="IPR006680">
    <property type="entry name" value="Amidohydro-rel"/>
</dbReference>
<keyword evidence="1" id="KW-0732">Signal</keyword>
<accession>A0A3S2WQW3</accession>
<dbReference type="GO" id="GO:0016787">
    <property type="term" value="F:hydrolase activity"/>
    <property type="evidence" value="ECO:0007669"/>
    <property type="project" value="UniProtKB-KW"/>
</dbReference>
<evidence type="ECO:0000313" key="3">
    <source>
        <dbReference type="EMBL" id="RVT48511.1"/>
    </source>
</evidence>
<feature type="signal peptide" evidence="1">
    <location>
        <begin position="1"/>
        <end position="25"/>
    </location>
</feature>
<gene>
    <name evidence="3" type="ORF">ENE75_22785</name>
</gene>
<dbReference type="AlphaFoldDB" id="A0A3S2WQW3"/>
<comment type="caution">
    <text evidence="3">The sequence shown here is derived from an EMBL/GenBank/DDBJ whole genome shotgun (WGS) entry which is preliminary data.</text>
</comment>
<feature type="domain" description="Amidohydrolase-related" evidence="2">
    <location>
        <begin position="34"/>
        <end position="279"/>
    </location>
</feature>
<protein>
    <submittedName>
        <fullName evidence="3">Amidohydrolase</fullName>
    </submittedName>
</protein>
<dbReference type="InterPro" id="IPR032466">
    <property type="entry name" value="Metal_Hydrolase"/>
</dbReference>
<keyword evidence="4" id="KW-1185">Reference proteome</keyword>
<dbReference type="Pfam" id="PF04909">
    <property type="entry name" value="Amidohydro_2"/>
    <property type="match status" value="1"/>
</dbReference>
<dbReference type="Gene3D" id="3.20.20.140">
    <property type="entry name" value="Metal-dependent hydrolases"/>
    <property type="match status" value="1"/>
</dbReference>
<reference evidence="3 4" key="1">
    <citation type="submission" date="2019-01" db="EMBL/GenBank/DDBJ databases">
        <authorList>
            <person name="Chen W.-M."/>
        </authorList>
    </citation>
    <scope>NUCLEOTIDE SEQUENCE [LARGE SCALE GENOMIC DNA]</scope>
    <source>
        <strain evidence="3 4">ICH-3</strain>
    </source>
</reference>
<keyword evidence="3" id="KW-0378">Hydrolase</keyword>
<evidence type="ECO:0000313" key="4">
    <source>
        <dbReference type="Proteomes" id="UP000288178"/>
    </source>
</evidence>
<dbReference type="EMBL" id="SACT01000010">
    <property type="protein sequence ID" value="RVT48511.1"/>
    <property type="molecule type" value="Genomic_DNA"/>
</dbReference>